<reference evidence="9 10" key="1">
    <citation type="submission" date="2019-11" db="EMBL/GenBank/DDBJ databases">
        <title>Genome sequences of 17 halophilic strains isolated from different environments.</title>
        <authorList>
            <person name="Furrow R.E."/>
        </authorList>
    </citation>
    <scope>NUCLEOTIDE SEQUENCE [LARGE SCALE GENOMIC DNA]</scope>
    <source>
        <strain evidence="9 10">22514_16_FS</strain>
    </source>
</reference>
<gene>
    <name evidence="9" type="ORF">GLW05_07765</name>
</gene>
<evidence type="ECO:0000256" key="2">
    <source>
        <dbReference type="ARBA" id="ARBA00005745"/>
    </source>
</evidence>
<dbReference type="PRINTS" id="PR00812">
    <property type="entry name" value="BCTERIALGSPF"/>
</dbReference>
<dbReference type="InterPro" id="IPR047692">
    <property type="entry name" value="T4P_ComGB"/>
</dbReference>
<sequence>MRLATFQSKLFKSWFQHSVPLRKQERFLKRLSLLIGRGYPLVSALEVLQFDPQQKALVTSIKDGLLSGQSLDQVLSSQGFSKYVVSYLYFSKAYGNLRHALDQSVQLVMKQQEFILKGKKAIQYPAILLFIMISLIIFVKAHLLPSFISLFSSMNITETDLLNTVKWMDRFLYGFIILISTLIVTSIVWSILSRYISFQNRLTIYQNLPVFRTFLQKQTTFLFAYHLSSLLSIGLPIQKCLLIMKTQQHFPILSCYSSSLYTGLSEGEGFHILISNQYFLEKDLATIIQRNQHDGNLEMDLDIYAHWMMEEIQFIIHRILNWIQPSLFLFLGILIMVIYASIMMPLFQWMNQM</sequence>
<evidence type="ECO:0000313" key="10">
    <source>
        <dbReference type="Proteomes" id="UP000468638"/>
    </source>
</evidence>
<dbReference type="InterPro" id="IPR003004">
    <property type="entry name" value="GspF/PilC"/>
</dbReference>
<keyword evidence="5 7" id="KW-1133">Transmembrane helix</keyword>
<evidence type="ECO:0000256" key="6">
    <source>
        <dbReference type="ARBA" id="ARBA00023136"/>
    </source>
</evidence>
<evidence type="ECO:0000313" key="9">
    <source>
        <dbReference type="EMBL" id="MYL33492.1"/>
    </source>
</evidence>
<evidence type="ECO:0000259" key="8">
    <source>
        <dbReference type="Pfam" id="PF00482"/>
    </source>
</evidence>
<dbReference type="EMBL" id="WMEQ01000004">
    <property type="protein sequence ID" value="MYL33492.1"/>
    <property type="molecule type" value="Genomic_DNA"/>
</dbReference>
<dbReference type="InterPro" id="IPR042094">
    <property type="entry name" value="T2SS_GspF_sf"/>
</dbReference>
<dbReference type="Pfam" id="PF00482">
    <property type="entry name" value="T2SSF"/>
    <property type="match status" value="2"/>
</dbReference>
<dbReference type="GO" id="GO:0005886">
    <property type="term" value="C:plasma membrane"/>
    <property type="evidence" value="ECO:0007669"/>
    <property type="project" value="UniProtKB-SubCell"/>
</dbReference>
<dbReference type="PANTHER" id="PTHR30012">
    <property type="entry name" value="GENERAL SECRETION PATHWAY PROTEIN"/>
    <property type="match status" value="1"/>
</dbReference>
<name>A0A6I5A015_9BACI</name>
<evidence type="ECO:0000256" key="7">
    <source>
        <dbReference type="SAM" id="Phobius"/>
    </source>
</evidence>
<feature type="domain" description="Type II secretion system protein GspF" evidence="8">
    <location>
        <begin position="223"/>
        <end position="345"/>
    </location>
</feature>
<feature type="transmembrane region" description="Helical" evidence="7">
    <location>
        <begin position="171"/>
        <end position="192"/>
    </location>
</feature>
<accession>A0A6I5A015</accession>
<comment type="subcellular location">
    <subcellularLocation>
        <location evidence="1">Cell membrane</location>
        <topology evidence="1">Multi-pass membrane protein</topology>
    </subcellularLocation>
</comment>
<evidence type="ECO:0000256" key="1">
    <source>
        <dbReference type="ARBA" id="ARBA00004651"/>
    </source>
</evidence>
<dbReference type="NCBIfam" id="NF041012">
    <property type="entry name" value="T4P_ComGB"/>
    <property type="match status" value="1"/>
</dbReference>
<evidence type="ECO:0000256" key="5">
    <source>
        <dbReference type="ARBA" id="ARBA00022989"/>
    </source>
</evidence>
<comment type="similarity">
    <text evidence="2">Belongs to the GSP F family.</text>
</comment>
<dbReference type="InterPro" id="IPR018076">
    <property type="entry name" value="T2SS_GspF_dom"/>
</dbReference>
<comment type="caution">
    <text evidence="9">The sequence shown here is derived from an EMBL/GenBank/DDBJ whole genome shotgun (WGS) entry which is preliminary data.</text>
</comment>
<keyword evidence="4 7" id="KW-0812">Transmembrane</keyword>
<dbReference type="PANTHER" id="PTHR30012:SF0">
    <property type="entry name" value="TYPE II SECRETION SYSTEM PROTEIN F-RELATED"/>
    <property type="match status" value="1"/>
</dbReference>
<evidence type="ECO:0000256" key="4">
    <source>
        <dbReference type="ARBA" id="ARBA00022692"/>
    </source>
</evidence>
<protein>
    <recommendedName>
        <fullName evidence="8">Type II secretion system protein GspF domain-containing protein</fullName>
    </recommendedName>
</protein>
<keyword evidence="3" id="KW-1003">Cell membrane</keyword>
<feature type="transmembrane region" description="Helical" evidence="7">
    <location>
        <begin position="126"/>
        <end position="151"/>
    </location>
</feature>
<evidence type="ECO:0000256" key="3">
    <source>
        <dbReference type="ARBA" id="ARBA00022475"/>
    </source>
</evidence>
<proteinExistence type="inferred from homology"/>
<organism evidence="9 10">
    <name type="scientific">Pontibacillus yanchengensis</name>
    <dbReference type="NCBI Taxonomy" id="462910"/>
    <lineage>
        <taxon>Bacteria</taxon>
        <taxon>Bacillati</taxon>
        <taxon>Bacillota</taxon>
        <taxon>Bacilli</taxon>
        <taxon>Bacillales</taxon>
        <taxon>Bacillaceae</taxon>
        <taxon>Pontibacillus</taxon>
    </lineage>
</organism>
<dbReference type="Gene3D" id="1.20.81.30">
    <property type="entry name" value="Type II secretion system (T2SS), domain F"/>
    <property type="match status" value="2"/>
</dbReference>
<dbReference type="OrthoDB" id="2974223at2"/>
<keyword evidence="6 7" id="KW-0472">Membrane</keyword>
<dbReference type="Proteomes" id="UP000468638">
    <property type="component" value="Unassembled WGS sequence"/>
</dbReference>
<feature type="transmembrane region" description="Helical" evidence="7">
    <location>
        <begin position="327"/>
        <end position="347"/>
    </location>
</feature>
<dbReference type="RefSeq" id="WP_160848348.1">
    <property type="nucleotide sequence ID" value="NZ_WMEQ01000004.1"/>
</dbReference>
<dbReference type="AlphaFoldDB" id="A0A6I5A015"/>
<feature type="domain" description="Type II secretion system protein GspF" evidence="8">
    <location>
        <begin position="27"/>
        <end position="145"/>
    </location>
</feature>